<dbReference type="Gene3D" id="2.60.200.20">
    <property type="match status" value="1"/>
</dbReference>
<proteinExistence type="predicted"/>
<evidence type="ECO:0000259" key="1">
    <source>
        <dbReference type="PROSITE" id="PS50006"/>
    </source>
</evidence>
<dbReference type="EMBL" id="JABDJR010000530">
    <property type="protein sequence ID" value="NNF07715.1"/>
    <property type="molecule type" value="Genomic_DNA"/>
</dbReference>
<dbReference type="Pfam" id="PF00498">
    <property type="entry name" value="FHA"/>
    <property type="match status" value="1"/>
</dbReference>
<dbReference type="PROSITE" id="PS50006">
    <property type="entry name" value="FHA_DOMAIN"/>
    <property type="match status" value="1"/>
</dbReference>
<feature type="domain" description="FHA" evidence="1">
    <location>
        <begin position="159"/>
        <end position="222"/>
    </location>
</feature>
<sequence length="258" mass="29106">MFEKIKQLLNEPWSTGDKPIEVKRAIVSEITSKTQSIGDGERVFPYSSVLVVLYPKSQEMEDTLLYTLEKAWDLKGEVFEELTEQHAQFPPDLEVTTRVSRSPHPEPELGKMYTISVSREASTEPIEAAIVAEQLSIELTVVEGKAGQKSYLFKDKLRINLGRLDKVQHADGRLLRVNDVAFKDTGKQGEAVSREHGYIAYQAEGRFYTLHDQQSKGGTTIHRQGKPISVTSRDARGQRLQDGDEILLGRALLKVRIR</sequence>
<name>A0A7Y2H363_UNCEI</name>
<dbReference type="AlphaFoldDB" id="A0A7Y2H363"/>
<evidence type="ECO:0000313" key="2">
    <source>
        <dbReference type="EMBL" id="NNF07715.1"/>
    </source>
</evidence>
<dbReference type="SUPFAM" id="SSF49879">
    <property type="entry name" value="SMAD/FHA domain"/>
    <property type="match status" value="1"/>
</dbReference>
<accession>A0A7Y2H363</accession>
<organism evidence="2 3">
    <name type="scientific">Eiseniibacteriota bacterium</name>
    <dbReference type="NCBI Taxonomy" id="2212470"/>
    <lineage>
        <taxon>Bacteria</taxon>
        <taxon>Candidatus Eiseniibacteriota</taxon>
    </lineage>
</organism>
<reference evidence="2 3" key="1">
    <citation type="submission" date="2020-03" db="EMBL/GenBank/DDBJ databases">
        <title>Metabolic flexibility allows generalist bacteria to become dominant in a frequently disturbed ecosystem.</title>
        <authorList>
            <person name="Chen Y.-J."/>
            <person name="Leung P.M."/>
            <person name="Bay S.K."/>
            <person name="Hugenholtz P."/>
            <person name="Kessler A.J."/>
            <person name="Shelley G."/>
            <person name="Waite D.W."/>
            <person name="Cook P.L."/>
            <person name="Greening C."/>
        </authorList>
    </citation>
    <scope>NUCLEOTIDE SEQUENCE [LARGE SCALE GENOMIC DNA]</scope>
    <source>
        <strain evidence="2">SS_bin_28</strain>
    </source>
</reference>
<evidence type="ECO:0000313" key="3">
    <source>
        <dbReference type="Proteomes" id="UP000547674"/>
    </source>
</evidence>
<comment type="caution">
    <text evidence="2">The sequence shown here is derived from an EMBL/GenBank/DDBJ whole genome shotgun (WGS) entry which is preliminary data.</text>
</comment>
<dbReference type="InterPro" id="IPR008984">
    <property type="entry name" value="SMAD_FHA_dom_sf"/>
</dbReference>
<gene>
    <name evidence="2" type="ORF">HKN21_13210</name>
</gene>
<dbReference type="Proteomes" id="UP000547674">
    <property type="component" value="Unassembled WGS sequence"/>
</dbReference>
<dbReference type="InterPro" id="IPR000253">
    <property type="entry name" value="FHA_dom"/>
</dbReference>
<protein>
    <submittedName>
        <fullName evidence="2">FHA domain-containing protein</fullName>
    </submittedName>
</protein>
<dbReference type="CDD" id="cd00060">
    <property type="entry name" value="FHA"/>
    <property type="match status" value="1"/>
</dbReference>